<comment type="caution">
    <text evidence="8">The sequence shown here is derived from an EMBL/GenBank/DDBJ whole genome shotgun (WGS) entry which is preliminary data.</text>
</comment>
<comment type="catalytic activity">
    <reaction evidence="5">
        <text>adenylyl-molybdopterin + molybdate = Mo-molybdopterin + AMP + H(+)</text>
        <dbReference type="Rhea" id="RHEA:35047"/>
        <dbReference type="ChEBI" id="CHEBI:15378"/>
        <dbReference type="ChEBI" id="CHEBI:36264"/>
        <dbReference type="ChEBI" id="CHEBI:62727"/>
        <dbReference type="ChEBI" id="CHEBI:71302"/>
        <dbReference type="ChEBI" id="CHEBI:456215"/>
        <dbReference type="EC" id="2.10.1.1"/>
    </reaction>
</comment>
<evidence type="ECO:0000313" key="9">
    <source>
        <dbReference type="Proteomes" id="UP001253848"/>
    </source>
</evidence>
<dbReference type="NCBIfam" id="TIGR00177">
    <property type="entry name" value="molyb_syn"/>
    <property type="match status" value="1"/>
</dbReference>
<feature type="domain" description="MoaB/Mog" evidence="7">
    <location>
        <begin position="175"/>
        <end position="313"/>
    </location>
</feature>
<name>A0ABU3DSE5_9FLAO</name>
<dbReference type="InterPro" id="IPR036135">
    <property type="entry name" value="MoeA_linker/N_sf"/>
</dbReference>
<evidence type="ECO:0000313" key="8">
    <source>
        <dbReference type="EMBL" id="MDT0686620.1"/>
    </source>
</evidence>
<keyword evidence="6" id="KW-0460">Magnesium</keyword>
<dbReference type="RefSeq" id="WP_311499944.1">
    <property type="nucleotide sequence ID" value="NZ_JAVRHN010000006.1"/>
</dbReference>
<keyword evidence="6" id="KW-0500">Molybdenum</keyword>
<dbReference type="Gene3D" id="3.40.980.10">
    <property type="entry name" value="MoaB/Mog-like domain"/>
    <property type="match status" value="1"/>
</dbReference>
<dbReference type="CDD" id="cd00887">
    <property type="entry name" value="MoeA"/>
    <property type="match status" value="1"/>
</dbReference>
<dbReference type="InterPro" id="IPR036688">
    <property type="entry name" value="MoeA_C_domain_IV_sf"/>
</dbReference>
<comment type="cofactor">
    <cofactor evidence="6">
        <name>Mg(2+)</name>
        <dbReference type="ChEBI" id="CHEBI:18420"/>
    </cofactor>
</comment>
<comment type="function">
    <text evidence="1 6">Catalyzes the insertion of molybdate into adenylated molybdopterin with the concomitant release of AMP.</text>
</comment>
<evidence type="ECO:0000256" key="4">
    <source>
        <dbReference type="ARBA" id="ARBA00023150"/>
    </source>
</evidence>
<evidence type="ECO:0000256" key="6">
    <source>
        <dbReference type="RuleBase" id="RU365090"/>
    </source>
</evidence>
<dbReference type="Pfam" id="PF00994">
    <property type="entry name" value="MoCF_biosynth"/>
    <property type="match status" value="1"/>
</dbReference>
<dbReference type="InterPro" id="IPR038987">
    <property type="entry name" value="MoeA-like"/>
</dbReference>
<dbReference type="InterPro" id="IPR036425">
    <property type="entry name" value="MoaB/Mog-like_dom_sf"/>
</dbReference>
<keyword evidence="9" id="KW-1185">Reference proteome</keyword>
<dbReference type="Proteomes" id="UP001253848">
    <property type="component" value="Unassembled WGS sequence"/>
</dbReference>
<dbReference type="InterPro" id="IPR001453">
    <property type="entry name" value="MoaB/Mog_dom"/>
</dbReference>
<dbReference type="EC" id="2.10.1.1" evidence="6"/>
<dbReference type="SUPFAM" id="SSF53218">
    <property type="entry name" value="Molybdenum cofactor biosynthesis proteins"/>
    <property type="match status" value="1"/>
</dbReference>
<dbReference type="SUPFAM" id="SSF63867">
    <property type="entry name" value="MoeA C-terminal domain-like"/>
    <property type="match status" value="1"/>
</dbReference>
<dbReference type="EMBL" id="JAVRHN010000006">
    <property type="protein sequence ID" value="MDT0686620.1"/>
    <property type="molecule type" value="Genomic_DNA"/>
</dbReference>
<dbReference type="InterPro" id="IPR005111">
    <property type="entry name" value="MoeA_C_domain_IV"/>
</dbReference>
<keyword evidence="6" id="KW-0479">Metal-binding</keyword>
<dbReference type="SUPFAM" id="SSF63882">
    <property type="entry name" value="MoeA N-terminal region -like"/>
    <property type="match status" value="1"/>
</dbReference>
<protein>
    <recommendedName>
        <fullName evidence="6">Molybdopterin molybdenumtransferase</fullName>
        <ecNumber evidence="6">2.10.1.1</ecNumber>
    </recommendedName>
</protein>
<comment type="pathway">
    <text evidence="2 6">Cofactor biosynthesis; molybdopterin biosynthesis.</text>
</comment>
<sequence>MISVNEARKILSENCTRGKIEAVPLGQSLDSIVAEDINSPIDVPSFNNSAMDGYALKFDVKLQRWKVNTIVQAGDTSAYKIERGEAARIFTGAKIPEGTDTVIPQELIAKNEVSGEIYYQQDKISSGSNVRLKGSQCKRGDLILKRGTVISPGIIGLLASVGLAEVKIYKAPSVAYIITGDELKEPGSPLKSGEIYNSNGPMLEALLKKTGVTEIFPRKASDKKEELQKIIDEALEQQDVLILSGGISVGDYDFVKECLENAGVKELFYKIKQRPGKPMFAGKKEEKWIFALPGNPASVLSCFNQYVKPCLYYFKGRNNVWNADSELILAEVHKKKPGLTFFVKAKTNGAEVEVLGAQQSFNLQAFSTANCLVELEEDKEEVKAGTLVKIYNL</sequence>
<dbReference type="PANTHER" id="PTHR10192">
    <property type="entry name" value="MOLYBDOPTERIN BIOSYNTHESIS PROTEIN"/>
    <property type="match status" value="1"/>
</dbReference>
<dbReference type="Gene3D" id="2.40.340.10">
    <property type="entry name" value="MoeA, C-terminal, domain IV"/>
    <property type="match status" value="1"/>
</dbReference>
<comment type="similarity">
    <text evidence="3 6">Belongs to the MoeA family.</text>
</comment>
<accession>A0ABU3DSE5</accession>
<keyword evidence="4 6" id="KW-0501">Molybdenum cofactor biosynthesis</keyword>
<evidence type="ECO:0000256" key="3">
    <source>
        <dbReference type="ARBA" id="ARBA00010763"/>
    </source>
</evidence>
<dbReference type="Gene3D" id="2.170.190.11">
    <property type="entry name" value="Molybdopterin biosynthesis moea protein, domain 3"/>
    <property type="match status" value="1"/>
</dbReference>
<dbReference type="InterPro" id="IPR005110">
    <property type="entry name" value="MoeA_linker/N"/>
</dbReference>
<evidence type="ECO:0000256" key="1">
    <source>
        <dbReference type="ARBA" id="ARBA00002901"/>
    </source>
</evidence>
<keyword evidence="6" id="KW-0808">Transferase</keyword>
<organism evidence="8 9">
    <name type="scientific">Autumnicola psychrophila</name>
    <dbReference type="NCBI Taxonomy" id="3075592"/>
    <lineage>
        <taxon>Bacteria</taxon>
        <taxon>Pseudomonadati</taxon>
        <taxon>Bacteroidota</taxon>
        <taxon>Flavobacteriia</taxon>
        <taxon>Flavobacteriales</taxon>
        <taxon>Flavobacteriaceae</taxon>
        <taxon>Autumnicola</taxon>
    </lineage>
</organism>
<evidence type="ECO:0000259" key="7">
    <source>
        <dbReference type="SMART" id="SM00852"/>
    </source>
</evidence>
<proteinExistence type="inferred from homology"/>
<dbReference type="Gene3D" id="3.90.105.10">
    <property type="entry name" value="Molybdopterin biosynthesis moea protein, domain 2"/>
    <property type="match status" value="1"/>
</dbReference>
<dbReference type="SMART" id="SM00852">
    <property type="entry name" value="MoCF_biosynth"/>
    <property type="match status" value="1"/>
</dbReference>
<dbReference type="Pfam" id="PF03454">
    <property type="entry name" value="MoeA_C"/>
    <property type="match status" value="1"/>
</dbReference>
<evidence type="ECO:0000256" key="5">
    <source>
        <dbReference type="ARBA" id="ARBA00047317"/>
    </source>
</evidence>
<reference evidence="8 9" key="1">
    <citation type="submission" date="2023-09" db="EMBL/GenBank/DDBJ databases">
        <authorList>
            <person name="Rey-Velasco X."/>
        </authorList>
    </citation>
    <scope>NUCLEOTIDE SEQUENCE [LARGE SCALE GENOMIC DNA]</scope>
    <source>
        <strain evidence="8 9">F225</strain>
    </source>
</reference>
<dbReference type="Pfam" id="PF03453">
    <property type="entry name" value="MoeA_N"/>
    <property type="match status" value="1"/>
</dbReference>
<gene>
    <name evidence="8" type="ORF">RM541_09585</name>
</gene>
<evidence type="ECO:0000256" key="2">
    <source>
        <dbReference type="ARBA" id="ARBA00005046"/>
    </source>
</evidence>
<dbReference type="PANTHER" id="PTHR10192:SF5">
    <property type="entry name" value="GEPHYRIN"/>
    <property type="match status" value="1"/>
</dbReference>